<keyword evidence="4" id="KW-1185">Reference proteome</keyword>
<feature type="compositionally biased region" description="Low complexity" evidence="1">
    <location>
        <begin position="160"/>
        <end position="170"/>
    </location>
</feature>
<dbReference type="RefSeq" id="WP_154798911.1">
    <property type="nucleotide sequence ID" value="NZ_CP052757.1"/>
</dbReference>
<dbReference type="Pfam" id="PF14530">
    <property type="entry name" value="DUF4439"/>
    <property type="match status" value="1"/>
</dbReference>
<evidence type="ECO:0000259" key="2">
    <source>
        <dbReference type="Pfam" id="PF14530"/>
    </source>
</evidence>
<dbReference type="EMBL" id="CP052757">
    <property type="protein sequence ID" value="QJW37098.1"/>
    <property type="molecule type" value="Genomic_DNA"/>
</dbReference>
<evidence type="ECO:0000256" key="1">
    <source>
        <dbReference type="SAM" id="MobiDB-lite"/>
    </source>
</evidence>
<dbReference type="InterPro" id="IPR009078">
    <property type="entry name" value="Ferritin-like_SF"/>
</dbReference>
<organism evidence="3 4">
    <name type="scientific">Cellulosimicrobium protaetiae</name>
    <dbReference type="NCBI Taxonomy" id="2587808"/>
    <lineage>
        <taxon>Bacteria</taxon>
        <taxon>Bacillati</taxon>
        <taxon>Actinomycetota</taxon>
        <taxon>Actinomycetes</taxon>
        <taxon>Micrococcales</taxon>
        <taxon>Promicromonosporaceae</taxon>
        <taxon>Cellulosimicrobium</taxon>
    </lineage>
</organism>
<sequence length="374" mass="36838">MTPHATAAAAATRARRSRTARRGARLLAALSVLATGALAAGCGVRLETPPPTELSPDAVEVLRAAAVDDALAVADLVADVTPGVTDPTTLAALEEVAAFAEQHADALGGVYDSGLADLDLPGDDDVAPSPPPAGDEAAADDETSGATGTDGGGTEDDATEAPTTGDDVTTTDDVVVALVEAAQRTGASADASTDAGLARLLASVAASEHVSARRLAALTGSTAADGLVTTAAPVDQAPAGIGAADLATLVGSEDAAGYAYEVRAAQSEGDARTAAVARAAEHRARGQAWALAAGTDGTAQDPRRVAYVLPDADLADLARQVEAGLAQTYAGLVATAAPTSRAEALTLLVDSWASAVAWGEAPVAFPGLPEQAAG</sequence>
<dbReference type="InterPro" id="IPR029447">
    <property type="entry name" value="DUF4439"/>
</dbReference>
<name>A0A6M5UJ18_9MICO</name>
<protein>
    <submittedName>
        <fullName evidence="3">DUF4439 domain-containing protein</fullName>
    </submittedName>
</protein>
<accession>A0A6M5UJ18</accession>
<dbReference type="SUPFAM" id="SSF47240">
    <property type="entry name" value="Ferritin-like"/>
    <property type="match status" value="1"/>
</dbReference>
<evidence type="ECO:0000313" key="3">
    <source>
        <dbReference type="EMBL" id="QJW37098.1"/>
    </source>
</evidence>
<proteinExistence type="predicted"/>
<evidence type="ECO:0000313" key="4">
    <source>
        <dbReference type="Proteomes" id="UP000451354"/>
    </source>
</evidence>
<dbReference type="Proteomes" id="UP000451354">
    <property type="component" value="Chromosome"/>
</dbReference>
<dbReference type="AlphaFoldDB" id="A0A6M5UJ18"/>
<gene>
    <name evidence="3" type="ORF">FIC82_013800</name>
</gene>
<dbReference type="Gene3D" id="1.20.1260.10">
    <property type="match status" value="1"/>
</dbReference>
<feature type="domain" description="DUF4439" evidence="2">
    <location>
        <begin position="248"/>
        <end position="370"/>
    </location>
</feature>
<dbReference type="OrthoDB" id="5147836at2"/>
<reference evidence="3 4" key="1">
    <citation type="journal article" date="2022" name="Int. J. Syst. Evol. Microbiol.">
        <title>Cellulosimicrobium protaetiae sp. nov., isolated from the gut of the larva of Protaetia brevitarsis seulensis.</title>
        <authorList>
            <person name="Le Han H."/>
            <person name="Nguyen T.T.H."/>
            <person name="Li Z."/>
            <person name="Shin N.R."/>
            <person name="Kim S.G."/>
        </authorList>
    </citation>
    <scope>NUCLEOTIDE SEQUENCE [LARGE SCALE GENOMIC DNA]</scope>
    <source>
        <strain evidence="3 4">BI34</strain>
    </source>
</reference>
<dbReference type="InterPro" id="IPR012347">
    <property type="entry name" value="Ferritin-like"/>
</dbReference>
<feature type="region of interest" description="Disordered" evidence="1">
    <location>
        <begin position="118"/>
        <end position="170"/>
    </location>
</feature>
<dbReference type="KEGG" id="cprt:FIC82_013800"/>